<name>A0A1Q6DW14_METT1</name>
<dbReference type="AlphaFoldDB" id="A0A1Q6DW14"/>
<reference evidence="1" key="1">
    <citation type="submission" date="2016-12" db="EMBL/GenBank/DDBJ databases">
        <title>Discovery of methanogenic haloarchaea.</title>
        <authorList>
            <person name="Sorokin D.Y."/>
            <person name="Makarova K.S."/>
            <person name="Abbas B."/>
            <person name="Ferrer M."/>
            <person name="Golyshin P.N."/>
        </authorList>
    </citation>
    <scope>NUCLEOTIDE SEQUENCE [LARGE SCALE GENOMIC DNA]</scope>
    <source>
        <strain evidence="1">HMET1</strain>
    </source>
</reference>
<dbReference type="InParanoid" id="A0A1Q6DW14"/>
<dbReference type="Proteomes" id="UP000185744">
    <property type="component" value="Unassembled WGS sequence"/>
</dbReference>
<accession>A0A1Q6DW14</accession>
<dbReference type="Pfam" id="PF10050">
    <property type="entry name" value="DUF2284"/>
    <property type="match status" value="1"/>
</dbReference>
<dbReference type="EMBL" id="MSDW01000001">
    <property type="protein sequence ID" value="OKY78537.1"/>
    <property type="molecule type" value="Genomic_DNA"/>
</dbReference>
<dbReference type="PIRSF" id="PIRSF018748">
    <property type="entry name" value="UCP018748"/>
    <property type="match status" value="1"/>
</dbReference>
<sequence length="194" mass="22215">MKEFDKKLEEKALELGADYVQFLDIEDVVVDQRVRLKCQVPICPHYNNNLMCPPHIPSVEMFKKALKNYEKAFFVQIITSVNSLDNGNNIEDDWEERSKDHEGYKKELLDIMNELERFAFKEGYHLATGLIGGSCPLCDKCVIEEGSTECRHPYMARPSMEGLGIDVIETCKNAGIQINLSSEEKVRWNGLLLL</sequence>
<gene>
    <name evidence="1" type="ORF">BTN85_1033</name>
</gene>
<proteinExistence type="predicted"/>
<evidence type="ECO:0000313" key="1">
    <source>
        <dbReference type="EMBL" id="OKY78537.1"/>
    </source>
</evidence>
<protein>
    <submittedName>
        <fullName evidence="1">Metal-binding protein</fullName>
    </submittedName>
</protein>
<dbReference type="InterPro" id="IPR019271">
    <property type="entry name" value="DUF2284_metal-binding"/>
</dbReference>
<comment type="caution">
    <text evidence="1">The sequence shown here is derived from an EMBL/GenBank/DDBJ whole genome shotgun (WGS) entry which is preliminary data.</text>
</comment>
<organism evidence="1 2">
    <name type="scientific">Methanohalarchaeum thermophilum</name>
    <dbReference type="NCBI Taxonomy" id="1903181"/>
    <lineage>
        <taxon>Archaea</taxon>
        <taxon>Methanobacteriati</taxon>
        <taxon>Methanobacteriota</taxon>
        <taxon>Methanonatronarchaeia</taxon>
        <taxon>Methanonatronarchaeales</taxon>
        <taxon>Methanonatronarchaeaceae</taxon>
        <taxon>Candidatus Methanohalarchaeum</taxon>
    </lineage>
</organism>
<keyword evidence="2" id="KW-1185">Reference proteome</keyword>
<evidence type="ECO:0000313" key="2">
    <source>
        <dbReference type="Proteomes" id="UP000185744"/>
    </source>
</evidence>